<dbReference type="InterPro" id="IPR013320">
    <property type="entry name" value="ConA-like_dom_sf"/>
</dbReference>
<dbReference type="EMBL" id="CP101118">
    <property type="protein sequence ID" value="WZF87900.1"/>
    <property type="molecule type" value="Genomic_DNA"/>
</dbReference>
<evidence type="ECO:0000313" key="2">
    <source>
        <dbReference type="EMBL" id="WZF87900.1"/>
    </source>
</evidence>
<dbReference type="Gene3D" id="2.60.120.260">
    <property type="entry name" value="Galactose-binding domain-like"/>
    <property type="match status" value="1"/>
</dbReference>
<dbReference type="Pfam" id="PF20419">
    <property type="entry name" value="DUF6701"/>
    <property type="match status" value="1"/>
</dbReference>
<evidence type="ECO:0000313" key="3">
    <source>
        <dbReference type="Proteomes" id="UP001475781"/>
    </source>
</evidence>
<evidence type="ECO:0000259" key="1">
    <source>
        <dbReference type="Pfam" id="PF20419"/>
    </source>
</evidence>
<organism evidence="2 3">
    <name type="scientific">Marinobacter metalliresistant</name>
    <dbReference type="NCBI Taxonomy" id="2961995"/>
    <lineage>
        <taxon>Bacteria</taxon>
        <taxon>Pseudomonadati</taxon>
        <taxon>Pseudomonadota</taxon>
        <taxon>Gammaproteobacteria</taxon>
        <taxon>Pseudomonadales</taxon>
        <taxon>Marinobacteraceae</taxon>
        <taxon>Marinobacter</taxon>
    </lineage>
</organism>
<accession>A0ABZ2W0I4</accession>
<feature type="domain" description="DUF6701" evidence="1">
    <location>
        <begin position="826"/>
        <end position="1407"/>
    </location>
</feature>
<dbReference type="Proteomes" id="UP001475781">
    <property type="component" value="Chromosome"/>
</dbReference>
<sequence>MTALVFAPAALGEDAYFETGSVIVSGSIDAGNWETVTLRETYSNPVVIVGPVSHDNDLSLSARVRNVSPAGFQVGVQSPCESAGASAPGGAQCPPPGGWQAEAIRYWVVEEGVWEFPDGTLLEAGRLSTSTVRSAAGYSGAVDTVTFQQAFSSSPVVLHAVNTFNDSGWITSSSWGSGNDTRLRPGASAMSLALEGAEVASGHGAEVIGWVAVEPAVGVNNGRPYVAGQSAGRDVDRHEDECQGYPLSGFAAGPDVVVSHNTMAGRNGGWVRFCGGELSPSGFSVHIDEDQVNDSERTGLEEAVSWFAFEANSSGRLIRPTTFCSGVTALFCDDFDSGTLAGDGWDVDPFRGGQAGIGGQTSNSGNLSLFTSSGGVSVTSPSFDLSGSTSGSLEYWWRRGDDAFSENPDRNEDLVVEFLDDRNRWIEIESLAGDGTPGQSGATQFELPSGAFHSAFQFRFQQQRGSGDGYDFWHIDDVVLRALSFTCEPDQFNRSGLGPDWVTTRSSGNFTPQIVSGRLRLTEAVGNQATAATYQRLFPGADNLIQIEFDYYAYGGTGADGLAVVFSDASVTPQAGGYGGSLGYAQEPDGSGGFSGGWLGIGLDEYGNFSNNNEGRVGGNTGRTLDSVAVRGSAPDYAYIADSGGLSPGIDSNNDNNPYRYRITIDSRGGKTPELTVERNGRGTGNTFQTLIQETLSGQPEIPENLFLSLTGSTGGSTNIHELDNLQVCADKIGAVQALVDHFELEHSGSGLTCQPAEVTIRACGNADCSQLFPDPVEVTMAPSAWVGGDTFTLNGAATRALRVTSPATVTLGVPGSDPGTIAFSQTLCDNGTGGLAPDKCDLTFFDTGFDISVPDHVSDTVVSASIAAVRKDNVSEQCVPAFSNETKAVALWSSYVNPASGTLDLFVEGNPVPGSPGATSSLGFDANGVATADIRYPDVGRLRLNARYQGSGDDAGLVMSGDGTFVVRPDHFELHVPGNPAATSVQDGNTFVAAGTDFEIWVSSVNASGNVTPNFGRETPAEAVELDASLVAPAGGDSPALSGALGSFGEDCSGASAPGGTACGRFQWPEVGIIRITPSLTSGNYLGTADVVGDPLSYVGRFIPDRFRVTVSERGEVKPFCESSTAFAYTGQSLSWRSGLEPLLTLEPLNSNGEVTQNYTLGDFQRLSVGGLSRLPGSSDRSALDTDGNPLSVSASLSTPPALTIVAPGQLQYLFSSSDQLVYEKNVQSRIPPFSPDYRIELSQLVDADGVSSPQLPVAIDPVFPLEMRYGRLQLENAYGPETSGLEIPFGAYYFTVAGFIPNIADSCWTYATGTDVALDQTALTGGSTSVVGVSDSLTAGAPPAGSGLVLSAPGEGNRGNVPVTFSVPLWLTGDFDGDGTLEAPSALATFGVYRGHDRVIYWREVR</sequence>
<name>A0ABZ2W0I4_9GAMM</name>
<dbReference type="RefSeq" id="WP_341581323.1">
    <property type="nucleotide sequence ID" value="NZ_CP101118.1"/>
</dbReference>
<proteinExistence type="predicted"/>
<dbReference type="InterPro" id="IPR046524">
    <property type="entry name" value="DUF6701"/>
</dbReference>
<keyword evidence="3" id="KW-1185">Reference proteome</keyword>
<protein>
    <recommendedName>
        <fullName evidence="1">DUF6701 domain-containing protein</fullName>
    </recommendedName>
</protein>
<dbReference type="SUPFAM" id="SSF49899">
    <property type="entry name" value="Concanavalin A-like lectins/glucanases"/>
    <property type="match status" value="1"/>
</dbReference>
<gene>
    <name evidence="2" type="ORF">NLK58_16450</name>
</gene>
<reference evidence="2 3" key="1">
    <citation type="submission" date="2022-07" db="EMBL/GenBank/DDBJ databases">
        <title>A copper resistant bacterium isolated from sediment samples of deep sea hydrothermal areas.</title>
        <authorList>
            <person name="Zeng X."/>
        </authorList>
    </citation>
    <scope>NUCLEOTIDE SEQUENCE [LARGE SCALE GENOMIC DNA]</scope>
    <source>
        <strain evidence="3">CuT 6</strain>
    </source>
</reference>
<dbReference type="Gene3D" id="2.60.120.200">
    <property type="match status" value="1"/>
</dbReference>